<dbReference type="EMBL" id="NHMP01000001">
    <property type="protein sequence ID" value="OXE50868.1"/>
    <property type="molecule type" value="Genomic_DNA"/>
</dbReference>
<accession>A0A227KR23</accession>
<dbReference type="RefSeq" id="WP_066590747.1">
    <property type="nucleotide sequence ID" value="NZ_CP065313.1"/>
</dbReference>
<organism evidence="1 2">
    <name type="scientific">Turicimonas muris</name>
    <dbReference type="NCBI Taxonomy" id="1796652"/>
    <lineage>
        <taxon>Bacteria</taxon>
        <taxon>Pseudomonadati</taxon>
        <taxon>Pseudomonadota</taxon>
        <taxon>Betaproteobacteria</taxon>
        <taxon>Burkholderiales</taxon>
        <taxon>Sutterellaceae</taxon>
        <taxon>Turicimonas</taxon>
    </lineage>
</organism>
<dbReference type="AlphaFoldDB" id="A0A227KR23"/>
<gene>
    <name evidence="1" type="ORF">ADH67_00775</name>
</gene>
<reference evidence="2" key="1">
    <citation type="submission" date="2017-05" db="EMBL/GenBank/DDBJ databases">
        <title>Improved OligoMM genomes.</title>
        <authorList>
            <person name="Garzetti D."/>
        </authorList>
    </citation>
    <scope>NUCLEOTIDE SEQUENCE [LARGE SCALE GENOMIC DNA]</scope>
    <source>
        <strain evidence="2">YL45</strain>
    </source>
</reference>
<evidence type="ECO:0000313" key="2">
    <source>
        <dbReference type="Proteomes" id="UP000214610"/>
    </source>
</evidence>
<evidence type="ECO:0000313" key="1">
    <source>
        <dbReference type="EMBL" id="OXE50868.1"/>
    </source>
</evidence>
<keyword evidence="2" id="KW-1185">Reference proteome</keyword>
<name>A0A227KR23_9BURK</name>
<dbReference type="GeneID" id="78363057"/>
<dbReference type="Proteomes" id="UP000214610">
    <property type="component" value="Unassembled WGS sequence"/>
</dbReference>
<comment type="caution">
    <text evidence="1">The sequence shown here is derived from an EMBL/GenBank/DDBJ whole genome shotgun (WGS) entry which is preliminary data.</text>
</comment>
<proteinExistence type="predicted"/>
<sequence>MPDSPFDHEWKEGDILLVKYDDEEGYKCSFTLNYLNDNFVFAYKTKYTQEQIEKCLFDYYSRYKNVEWKQFHAEKEIKLEFTPEFLSEFDFLERKFNLNRAVLLGLIEDALDSGYLHDFRLDLTDGVYKVAGIKCSQILSRSSSLDLVLDFTSLHESDCTNWNEYFSWRLKKYERTIPK</sequence>
<protein>
    <submittedName>
        <fullName evidence="1">Uncharacterized protein</fullName>
    </submittedName>
</protein>